<keyword evidence="2" id="KW-1185">Reference proteome</keyword>
<reference evidence="1 2" key="1">
    <citation type="submission" date="2015-04" db="EMBL/GenBank/DDBJ databases">
        <authorList>
            <person name="Syromyatnikov M.Y."/>
            <person name="Popov V.N."/>
        </authorList>
    </citation>
    <scope>NUCLEOTIDE SEQUENCE [LARGE SCALE GENOMIC DNA]</scope>
</reference>
<dbReference type="Proteomes" id="UP000183832">
    <property type="component" value="Unassembled WGS sequence"/>
</dbReference>
<sequence length="59" mass="7095">MNPLELDHVTANVFRFDFSTEIEPAEQETRENRYTKKSTQNAIRKHFARKTSKWKMEAH</sequence>
<evidence type="ECO:0000313" key="1">
    <source>
        <dbReference type="EMBL" id="CRL06783.1"/>
    </source>
</evidence>
<organism evidence="1 2">
    <name type="scientific">Clunio marinus</name>
    <dbReference type="NCBI Taxonomy" id="568069"/>
    <lineage>
        <taxon>Eukaryota</taxon>
        <taxon>Metazoa</taxon>
        <taxon>Ecdysozoa</taxon>
        <taxon>Arthropoda</taxon>
        <taxon>Hexapoda</taxon>
        <taxon>Insecta</taxon>
        <taxon>Pterygota</taxon>
        <taxon>Neoptera</taxon>
        <taxon>Endopterygota</taxon>
        <taxon>Diptera</taxon>
        <taxon>Nematocera</taxon>
        <taxon>Chironomoidea</taxon>
        <taxon>Chironomidae</taxon>
        <taxon>Clunio</taxon>
    </lineage>
</organism>
<evidence type="ECO:0000313" key="2">
    <source>
        <dbReference type="Proteomes" id="UP000183832"/>
    </source>
</evidence>
<proteinExistence type="predicted"/>
<gene>
    <name evidence="1" type="ORF">CLUMA_CG019927</name>
</gene>
<dbReference type="AlphaFoldDB" id="A0A1J1J345"/>
<name>A0A1J1J345_9DIPT</name>
<dbReference type="EMBL" id="CVRI01000067">
    <property type="protein sequence ID" value="CRL06783.1"/>
    <property type="molecule type" value="Genomic_DNA"/>
</dbReference>
<protein>
    <submittedName>
        <fullName evidence="1">CLUMA_CG019927, isoform A</fullName>
    </submittedName>
</protein>
<accession>A0A1J1J345</accession>